<evidence type="ECO:0000313" key="2">
    <source>
        <dbReference type="Proteomes" id="UP001234297"/>
    </source>
</evidence>
<dbReference type="Proteomes" id="UP001234297">
    <property type="component" value="Chromosome 6"/>
</dbReference>
<organism evidence="1 2">
    <name type="scientific">Persea americana</name>
    <name type="common">Avocado</name>
    <dbReference type="NCBI Taxonomy" id="3435"/>
    <lineage>
        <taxon>Eukaryota</taxon>
        <taxon>Viridiplantae</taxon>
        <taxon>Streptophyta</taxon>
        <taxon>Embryophyta</taxon>
        <taxon>Tracheophyta</taxon>
        <taxon>Spermatophyta</taxon>
        <taxon>Magnoliopsida</taxon>
        <taxon>Magnoliidae</taxon>
        <taxon>Laurales</taxon>
        <taxon>Lauraceae</taxon>
        <taxon>Persea</taxon>
    </lineage>
</organism>
<reference evidence="1 2" key="1">
    <citation type="journal article" date="2022" name="Hortic Res">
        <title>A haplotype resolved chromosomal level avocado genome allows analysis of novel avocado genes.</title>
        <authorList>
            <person name="Nath O."/>
            <person name="Fletcher S.J."/>
            <person name="Hayward A."/>
            <person name="Shaw L.M."/>
            <person name="Masouleh A.K."/>
            <person name="Furtado A."/>
            <person name="Henry R.J."/>
            <person name="Mitter N."/>
        </authorList>
    </citation>
    <scope>NUCLEOTIDE SEQUENCE [LARGE SCALE GENOMIC DNA]</scope>
    <source>
        <strain evidence="2">cv. Hass</strain>
    </source>
</reference>
<sequence length="79" mass="9424">MWKSTERASLRFTESKRRIYVRKRTFSIRALLSRIWCFDSRLKTHSEQGEKKTDFSCEIFAGGDLDTRFSMYSLAVCTW</sequence>
<dbReference type="EMBL" id="CM056814">
    <property type="protein sequence ID" value="KAJ8627270.1"/>
    <property type="molecule type" value="Genomic_DNA"/>
</dbReference>
<accession>A0ACC2L1I8</accession>
<evidence type="ECO:0000313" key="1">
    <source>
        <dbReference type="EMBL" id="KAJ8627270.1"/>
    </source>
</evidence>
<protein>
    <submittedName>
        <fullName evidence="1">Uncharacterized protein</fullName>
    </submittedName>
</protein>
<name>A0ACC2L1I8_PERAE</name>
<gene>
    <name evidence="1" type="ORF">MRB53_020577</name>
</gene>
<comment type="caution">
    <text evidence="1">The sequence shown here is derived from an EMBL/GenBank/DDBJ whole genome shotgun (WGS) entry which is preliminary data.</text>
</comment>
<keyword evidence="2" id="KW-1185">Reference proteome</keyword>
<proteinExistence type="predicted"/>